<keyword evidence="10" id="KW-1185">Reference proteome</keyword>
<dbReference type="InterPro" id="IPR012944">
    <property type="entry name" value="SusD_RagB_dom"/>
</dbReference>
<accession>A0A5D4HD14</accession>
<dbReference type="CDD" id="cd08977">
    <property type="entry name" value="SusD"/>
    <property type="match status" value="1"/>
</dbReference>
<evidence type="ECO:0000256" key="2">
    <source>
        <dbReference type="ARBA" id="ARBA00006275"/>
    </source>
</evidence>
<evidence type="ECO:0000256" key="1">
    <source>
        <dbReference type="ARBA" id="ARBA00004442"/>
    </source>
</evidence>
<evidence type="ECO:0000256" key="6">
    <source>
        <dbReference type="SAM" id="SignalP"/>
    </source>
</evidence>
<dbReference type="Pfam" id="PF07980">
    <property type="entry name" value="SusD_RagB"/>
    <property type="match status" value="1"/>
</dbReference>
<evidence type="ECO:0000256" key="3">
    <source>
        <dbReference type="ARBA" id="ARBA00022729"/>
    </source>
</evidence>
<comment type="subcellular location">
    <subcellularLocation>
        <location evidence="1">Cell outer membrane</location>
    </subcellularLocation>
</comment>
<dbReference type="AlphaFoldDB" id="A0A5D4HD14"/>
<reference evidence="9 10" key="1">
    <citation type="submission" date="2019-08" db="EMBL/GenBank/DDBJ databases">
        <title>Phlebobacter frassis gen. nov. sp. nov., a new member of family Sphingobacteriaceae isolated from sand fly rearing media.</title>
        <authorList>
            <person name="Kakumanu M.L."/>
            <person name="Marayati B.F."/>
            <person name="Wada-Katsumata A."/>
            <person name="Wasserberg G."/>
            <person name="Schal C."/>
            <person name="Apperson C.S."/>
            <person name="Ponnusamy L."/>
        </authorList>
    </citation>
    <scope>NUCLEOTIDE SEQUENCE [LARGE SCALE GENOMIC DNA]</scope>
    <source>
        <strain evidence="9 10">SSI9</strain>
    </source>
</reference>
<dbReference type="GO" id="GO:0009279">
    <property type="term" value="C:cell outer membrane"/>
    <property type="evidence" value="ECO:0007669"/>
    <property type="project" value="UniProtKB-SubCell"/>
</dbReference>
<evidence type="ECO:0000256" key="4">
    <source>
        <dbReference type="ARBA" id="ARBA00023136"/>
    </source>
</evidence>
<dbReference type="InterPro" id="IPR033985">
    <property type="entry name" value="SusD-like_N"/>
</dbReference>
<dbReference type="EMBL" id="VTAV01000001">
    <property type="protein sequence ID" value="TYR38464.1"/>
    <property type="molecule type" value="Genomic_DNA"/>
</dbReference>
<dbReference type="Pfam" id="PF14322">
    <property type="entry name" value="SusD-like_3"/>
    <property type="match status" value="1"/>
</dbReference>
<feature type="signal peptide" evidence="6">
    <location>
        <begin position="1"/>
        <end position="24"/>
    </location>
</feature>
<dbReference type="SUPFAM" id="SSF48452">
    <property type="entry name" value="TPR-like"/>
    <property type="match status" value="1"/>
</dbReference>
<sequence>MKKKFSLIMLIFSLFIFSNCENMAMLEETPIREATQGFMTDAAHIESVLLSSYYQIKRYHCFSRYYHTTIEALADYATSIGSYQVVGQYQGADPTITSRTNDVWACFYRAIRFANMIIAYAPDATEASPMEIQELIAEARFIRAFCYLHLTQLWGAVPMSTEEELSNSEETNLPRIPQTEILAFAASDLEIAATDLPDAQPIIGRPQKITAKAVLAEVYMHMEDWEKARDNALDVINSGKYRLVEVSQSNDFYNLYHPKLVNTTEEIFYLKYREGSEYGSAFGSMLHRGTQYYNATAFSGIHSTFDNPFYANWSDDDLRKDFNIYVVNVSGQNLIYNKKFIEIDAIGDTGGSDMPLYRLADILLFYAEAACRANNGPTADAMEKLNMVHRRAYGKRSDVADLSVDFKLNDYNTEEAFMALILTERGYETCYEGKRYNDLKRTGKLAEYVMDKKGLVVGEGGYWFAIPSQEFLYNKGMDPNRDQNPGY</sequence>
<organism evidence="9 10">
    <name type="scientific">Sphingobacterium phlebotomi</name>
    <dbReference type="NCBI Taxonomy" id="2605433"/>
    <lineage>
        <taxon>Bacteria</taxon>
        <taxon>Pseudomonadati</taxon>
        <taxon>Bacteroidota</taxon>
        <taxon>Sphingobacteriia</taxon>
        <taxon>Sphingobacteriales</taxon>
        <taxon>Sphingobacteriaceae</taxon>
        <taxon>Sphingobacterium</taxon>
    </lineage>
</organism>
<feature type="domain" description="SusD-like N-terminal" evidence="8">
    <location>
        <begin position="77"/>
        <end position="220"/>
    </location>
</feature>
<feature type="domain" description="RagB/SusD" evidence="7">
    <location>
        <begin position="334"/>
        <end position="454"/>
    </location>
</feature>
<feature type="chain" id="PRO_5023023062" evidence="6">
    <location>
        <begin position="25"/>
        <end position="487"/>
    </location>
</feature>
<evidence type="ECO:0000259" key="8">
    <source>
        <dbReference type="Pfam" id="PF14322"/>
    </source>
</evidence>
<dbReference type="Proteomes" id="UP000322362">
    <property type="component" value="Unassembled WGS sequence"/>
</dbReference>
<gene>
    <name evidence="9" type="ORF">FXV77_04080</name>
</gene>
<comment type="caution">
    <text evidence="9">The sequence shown here is derived from an EMBL/GenBank/DDBJ whole genome shotgun (WGS) entry which is preliminary data.</text>
</comment>
<dbReference type="RefSeq" id="WP_148917893.1">
    <property type="nucleotide sequence ID" value="NZ_VTAV01000001.1"/>
</dbReference>
<keyword evidence="5" id="KW-0998">Cell outer membrane</keyword>
<dbReference type="Gene3D" id="1.25.40.390">
    <property type="match status" value="1"/>
</dbReference>
<evidence type="ECO:0000259" key="7">
    <source>
        <dbReference type="Pfam" id="PF07980"/>
    </source>
</evidence>
<evidence type="ECO:0000256" key="5">
    <source>
        <dbReference type="ARBA" id="ARBA00023237"/>
    </source>
</evidence>
<proteinExistence type="inferred from homology"/>
<comment type="similarity">
    <text evidence="2">Belongs to the SusD family.</text>
</comment>
<protein>
    <submittedName>
        <fullName evidence="9">RagB/SusD family nutrient uptake outer membrane protein</fullName>
    </submittedName>
</protein>
<evidence type="ECO:0000313" key="9">
    <source>
        <dbReference type="EMBL" id="TYR38464.1"/>
    </source>
</evidence>
<keyword evidence="4" id="KW-0472">Membrane</keyword>
<evidence type="ECO:0000313" key="10">
    <source>
        <dbReference type="Proteomes" id="UP000322362"/>
    </source>
</evidence>
<name>A0A5D4HD14_9SPHI</name>
<keyword evidence="3 6" id="KW-0732">Signal</keyword>
<dbReference type="InterPro" id="IPR011990">
    <property type="entry name" value="TPR-like_helical_dom_sf"/>
</dbReference>